<feature type="chain" id="PRO_5034609973" evidence="3">
    <location>
        <begin position="29"/>
        <end position="380"/>
    </location>
</feature>
<dbReference type="GO" id="GO:0009253">
    <property type="term" value="P:peptidoglycan catabolic process"/>
    <property type="evidence" value="ECO:0007669"/>
    <property type="project" value="InterPro"/>
</dbReference>
<evidence type="ECO:0000256" key="1">
    <source>
        <dbReference type="ARBA" id="ARBA00022801"/>
    </source>
</evidence>
<keyword evidence="6" id="KW-1185">Reference proteome</keyword>
<comment type="caution">
    <text evidence="5">The sequence shown here is derived from an EMBL/GenBank/DDBJ whole genome shotgun (WGS) entry which is preliminary data.</text>
</comment>
<feature type="signal peptide" evidence="3">
    <location>
        <begin position="1"/>
        <end position="28"/>
    </location>
</feature>
<evidence type="ECO:0000259" key="4">
    <source>
        <dbReference type="SMART" id="SM00646"/>
    </source>
</evidence>
<sequence>MNNAVRTVLTRALSPLLLGSLLLGTAAAAPRVGQHDGYTRLVFNLPATTTASSRVTGQSVTVTLGAPLKAEQGPLSASGVTAYAVAGRTVTVTLAKGHGSAKVSVLPAASGQPARLVIDVPSSVAASAVPARPAAAPTPPPAVVTRPASTAAANRPRIVLDAGHGGIDPGAVSRWVKEEDVTLDVALRTRAELLQHGVDVILTRSRDQHLSADKRRDLAARSNMANNGVVSAFVSIHVNSAGPGAQGIETYYFGQPLAGGNRSLAVLENGGGSVGEELTRQAAGTAQKELGDILAQAKISFSRQLAQKVQSRLIAATGAVNRGVQTDAFYVIKNPTTPAILVEVGFGSSPVEGPKLASAAYRERLAQALAAAILDFLNTK</sequence>
<dbReference type="InterPro" id="IPR002508">
    <property type="entry name" value="MurNAc-LAA_cat"/>
</dbReference>
<dbReference type="PANTHER" id="PTHR30404">
    <property type="entry name" value="N-ACETYLMURAMOYL-L-ALANINE AMIDASE"/>
    <property type="match status" value="1"/>
</dbReference>
<dbReference type="PANTHER" id="PTHR30404:SF0">
    <property type="entry name" value="N-ACETYLMURAMOYL-L-ALANINE AMIDASE AMIC"/>
    <property type="match status" value="1"/>
</dbReference>
<dbReference type="GO" id="GO:0030288">
    <property type="term" value="C:outer membrane-bounded periplasmic space"/>
    <property type="evidence" value="ECO:0007669"/>
    <property type="project" value="TreeGrafter"/>
</dbReference>
<proteinExistence type="predicted"/>
<gene>
    <name evidence="5" type="ORF">GCM10008956_08860</name>
</gene>
<dbReference type="GO" id="GO:0008745">
    <property type="term" value="F:N-acetylmuramoyl-L-alanine amidase activity"/>
    <property type="evidence" value="ECO:0007669"/>
    <property type="project" value="InterPro"/>
</dbReference>
<reference evidence="6" key="1">
    <citation type="journal article" date="2019" name="Int. J. Syst. Evol. Microbiol.">
        <title>The Global Catalogue of Microorganisms (GCM) 10K type strain sequencing project: providing services to taxonomists for standard genome sequencing and annotation.</title>
        <authorList>
            <consortium name="The Broad Institute Genomics Platform"/>
            <consortium name="The Broad Institute Genome Sequencing Center for Infectious Disease"/>
            <person name="Wu L."/>
            <person name="Ma J."/>
        </authorList>
    </citation>
    <scope>NUCLEOTIDE SEQUENCE [LARGE SCALE GENOMIC DNA]</scope>
    <source>
        <strain evidence="6">JCM 31047</strain>
    </source>
</reference>
<evidence type="ECO:0000313" key="5">
    <source>
        <dbReference type="EMBL" id="GGM34730.1"/>
    </source>
</evidence>
<dbReference type="EMBL" id="BMQG01000002">
    <property type="protein sequence ID" value="GGM34730.1"/>
    <property type="molecule type" value="Genomic_DNA"/>
</dbReference>
<evidence type="ECO:0000256" key="3">
    <source>
        <dbReference type="SAM" id="SignalP"/>
    </source>
</evidence>
<dbReference type="SMART" id="SM00646">
    <property type="entry name" value="Ami_3"/>
    <property type="match status" value="1"/>
</dbReference>
<dbReference type="Gene3D" id="3.40.630.40">
    <property type="entry name" value="Zn-dependent exopeptidases"/>
    <property type="match status" value="1"/>
</dbReference>
<dbReference type="CDD" id="cd02696">
    <property type="entry name" value="MurNAc-LAA"/>
    <property type="match status" value="1"/>
</dbReference>
<dbReference type="AlphaFoldDB" id="A0A8H9L4Y1"/>
<evidence type="ECO:0000256" key="2">
    <source>
        <dbReference type="SAM" id="MobiDB-lite"/>
    </source>
</evidence>
<dbReference type="SUPFAM" id="SSF53187">
    <property type="entry name" value="Zn-dependent exopeptidases"/>
    <property type="match status" value="1"/>
</dbReference>
<dbReference type="Proteomes" id="UP000600547">
    <property type="component" value="Unassembled WGS sequence"/>
</dbReference>
<feature type="domain" description="MurNAc-LAA" evidence="4">
    <location>
        <begin position="222"/>
        <end position="374"/>
    </location>
</feature>
<dbReference type="FunFam" id="3.40.630.40:FF:000005">
    <property type="entry name" value="N-acetylmuramoyl-L-alanine amidase (AmiA)"/>
    <property type="match status" value="1"/>
</dbReference>
<feature type="region of interest" description="Disordered" evidence="2">
    <location>
        <begin position="131"/>
        <end position="150"/>
    </location>
</feature>
<keyword evidence="1" id="KW-0378">Hydrolase</keyword>
<organism evidence="5 6">
    <name type="scientific">Deinococcus arenae</name>
    <dbReference type="NCBI Taxonomy" id="1452751"/>
    <lineage>
        <taxon>Bacteria</taxon>
        <taxon>Thermotogati</taxon>
        <taxon>Deinococcota</taxon>
        <taxon>Deinococci</taxon>
        <taxon>Deinococcales</taxon>
        <taxon>Deinococcaceae</taxon>
        <taxon>Deinococcus</taxon>
    </lineage>
</organism>
<keyword evidence="3" id="KW-0732">Signal</keyword>
<accession>A0A8H9L4Y1</accession>
<evidence type="ECO:0000313" key="6">
    <source>
        <dbReference type="Proteomes" id="UP000600547"/>
    </source>
</evidence>
<dbReference type="RefSeq" id="WP_229781052.1">
    <property type="nucleotide sequence ID" value="NZ_BMQG01000002.1"/>
</dbReference>
<dbReference type="Pfam" id="PF01520">
    <property type="entry name" value="Amidase_3"/>
    <property type="match status" value="1"/>
</dbReference>
<protein>
    <submittedName>
        <fullName evidence="5">N-acetylmuramoyl-L-alanine amidase</fullName>
    </submittedName>
</protein>
<dbReference type="InterPro" id="IPR050695">
    <property type="entry name" value="N-acetylmuramoyl_amidase_3"/>
</dbReference>
<name>A0A8H9L4Y1_9DEIO</name>